<dbReference type="InterPro" id="IPR037518">
    <property type="entry name" value="MPN"/>
</dbReference>
<evidence type="ECO:0000256" key="4">
    <source>
        <dbReference type="ARBA" id="ARBA00022670"/>
    </source>
</evidence>
<feature type="compositionally biased region" description="Low complexity" evidence="10">
    <location>
        <begin position="273"/>
        <end position="284"/>
    </location>
</feature>
<reference evidence="13 14" key="1">
    <citation type="submission" date="2015-07" db="EMBL/GenBank/DDBJ databases">
        <title>Comparative genomics of the Sigatoka disease complex on banana suggests a link between parallel evolutionary changes in Pseudocercospora fijiensis and Pseudocercospora eumusae and increased virulence on the banana host.</title>
        <authorList>
            <person name="Chang T.-C."/>
            <person name="Salvucci A."/>
            <person name="Crous P.W."/>
            <person name="Stergiopoulos I."/>
        </authorList>
    </citation>
    <scope>NUCLEOTIDE SEQUENCE [LARGE SCALE GENOMIC DNA]</scope>
    <source>
        <strain evidence="13 14">CBS 116634</strain>
    </source>
</reference>
<feature type="region of interest" description="Disordered" evidence="10">
    <location>
        <begin position="3042"/>
        <end position="3125"/>
    </location>
</feature>
<keyword evidence="14" id="KW-1185">Reference proteome</keyword>
<feature type="domain" description="MPN" evidence="12">
    <location>
        <begin position="52"/>
        <end position="189"/>
    </location>
</feature>
<feature type="region of interest" description="Disordered" evidence="10">
    <location>
        <begin position="3004"/>
        <end position="3025"/>
    </location>
</feature>
<feature type="region of interest" description="Disordered" evidence="10">
    <location>
        <begin position="537"/>
        <end position="564"/>
    </location>
</feature>
<feature type="region of interest" description="Disordered" evidence="10">
    <location>
        <begin position="352"/>
        <end position="385"/>
    </location>
</feature>
<feature type="region of interest" description="Disordered" evidence="10">
    <location>
        <begin position="1477"/>
        <end position="1546"/>
    </location>
</feature>
<dbReference type="OrthoDB" id="1562405at2759"/>
<evidence type="ECO:0000256" key="1">
    <source>
        <dbReference type="ARBA" id="ARBA00006008"/>
    </source>
</evidence>
<keyword evidence="11" id="KW-1133">Transmembrane helix</keyword>
<evidence type="ECO:0000256" key="9">
    <source>
        <dbReference type="ARBA" id="ARBA00023049"/>
    </source>
</evidence>
<dbReference type="FunFam" id="3.40.140.10:FF:000003">
    <property type="entry name" value="COP9 signalosome complex subunit 5"/>
    <property type="match status" value="1"/>
</dbReference>
<dbReference type="InterPro" id="IPR045167">
    <property type="entry name" value="Hobbit"/>
</dbReference>
<name>A0A139I663_9PEZI</name>
<feature type="compositionally biased region" description="Low complexity" evidence="10">
    <location>
        <begin position="3415"/>
        <end position="3428"/>
    </location>
</feature>
<dbReference type="Pfam" id="PF18323">
    <property type="entry name" value="CSN5_C"/>
    <property type="match status" value="1"/>
</dbReference>
<keyword evidence="6" id="KW-0736">Signalosome</keyword>
<keyword evidence="7" id="KW-0378">Hydrolase</keyword>
<evidence type="ECO:0000259" key="12">
    <source>
        <dbReference type="PROSITE" id="PS50249"/>
    </source>
</evidence>
<dbReference type="GO" id="GO:0008180">
    <property type="term" value="C:COP9 signalosome"/>
    <property type="evidence" value="ECO:0007669"/>
    <property type="project" value="UniProtKB-KW"/>
</dbReference>
<dbReference type="Proteomes" id="UP000073492">
    <property type="component" value="Unassembled WGS sequence"/>
</dbReference>
<evidence type="ECO:0000313" key="14">
    <source>
        <dbReference type="Proteomes" id="UP000073492"/>
    </source>
</evidence>
<comment type="caution">
    <text evidence="13">The sequence shown here is derived from an EMBL/GenBank/DDBJ whole genome shotgun (WGS) entry which is preliminary data.</text>
</comment>
<proteinExistence type="inferred from homology"/>
<feature type="compositionally biased region" description="Pro residues" evidence="10">
    <location>
        <begin position="3328"/>
        <end position="3346"/>
    </location>
</feature>
<keyword evidence="9" id="KW-0482">Metalloprotease</keyword>
<dbReference type="GO" id="GO:0046872">
    <property type="term" value="F:metal ion binding"/>
    <property type="evidence" value="ECO:0007669"/>
    <property type="project" value="UniProtKB-KW"/>
</dbReference>
<keyword evidence="11" id="KW-0472">Membrane</keyword>
<evidence type="ECO:0000256" key="11">
    <source>
        <dbReference type="SAM" id="Phobius"/>
    </source>
</evidence>
<feature type="transmembrane region" description="Helical" evidence="11">
    <location>
        <begin position="587"/>
        <end position="610"/>
    </location>
</feature>
<dbReference type="GO" id="GO:0008237">
    <property type="term" value="F:metallopeptidase activity"/>
    <property type="evidence" value="ECO:0007669"/>
    <property type="project" value="UniProtKB-KW"/>
</dbReference>
<keyword evidence="8" id="KW-0862">Zinc</keyword>
<feature type="transmembrane region" description="Helical" evidence="11">
    <location>
        <begin position="442"/>
        <end position="463"/>
    </location>
</feature>
<dbReference type="SMART" id="SM01215">
    <property type="entry name" value="Fmp27_SW"/>
    <property type="match status" value="1"/>
</dbReference>
<evidence type="ECO:0000256" key="8">
    <source>
        <dbReference type="ARBA" id="ARBA00022833"/>
    </source>
</evidence>
<feature type="compositionally biased region" description="Basic and acidic residues" evidence="10">
    <location>
        <begin position="1148"/>
        <end position="1159"/>
    </location>
</feature>
<feature type="compositionally biased region" description="Polar residues" evidence="10">
    <location>
        <begin position="3048"/>
        <end position="3084"/>
    </location>
</feature>
<dbReference type="SUPFAM" id="SSF102712">
    <property type="entry name" value="JAB1/MPN domain"/>
    <property type="match status" value="1"/>
</dbReference>
<comment type="subunit">
    <text evidence="2">Component of the COP9 signalosome (CSN) complex.</text>
</comment>
<feature type="compositionally biased region" description="Polar residues" evidence="10">
    <location>
        <begin position="3384"/>
        <end position="3398"/>
    </location>
</feature>
<feature type="region of interest" description="Disordered" evidence="10">
    <location>
        <begin position="3232"/>
        <end position="3428"/>
    </location>
</feature>
<feature type="region of interest" description="Disordered" evidence="10">
    <location>
        <begin position="2433"/>
        <end position="2466"/>
    </location>
</feature>
<comment type="similarity">
    <text evidence="1">Belongs to the peptidase M67A family. CSN5 subfamily.</text>
</comment>
<feature type="compositionally biased region" description="Basic and acidic residues" evidence="10">
    <location>
        <begin position="1127"/>
        <end position="1138"/>
    </location>
</feature>
<evidence type="ECO:0000313" key="13">
    <source>
        <dbReference type="EMBL" id="KXT10176.1"/>
    </source>
</evidence>
<dbReference type="Pfam" id="PF01398">
    <property type="entry name" value="JAB"/>
    <property type="match status" value="1"/>
</dbReference>
<dbReference type="Gene3D" id="3.40.140.10">
    <property type="entry name" value="Cytidine Deaminase, domain 2"/>
    <property type="match status" value="1"/>
</dbReference>
<feature type="compositionally biased region" description="Polar residues" evidence="10">
    <location>
        <begin position="1514"/>
        <end position="1530"/>
    </location>
</feature>
<dbReference type="InterPro" id="IPR040961">
    <property type="entry name" value="CSN5_C"/>
</dbReference>
<sequence>MAMESQQAWETEKSATLIDANRDALYKYDAIEQKHINEARPWRSDPHHFKYVRISAVAMVKMVMHARSGGDIEVMGLMLGYVEHETFIVTDAVRLPVEGTETRVNAADEANEYVVKFLERSRQTGQLENAVGWYHSHPGYGCWLSGIDVSTQHNQQMFQDPFLAVVVDPHRTISSGKVDIGAFRTYPEGYRAEGQESAAEGMAAVPMAKAQDFGAHANRYYPLEVSHFKSTLDNKLLEALWNKYWVQTLSASPLDTNHDYVTKQIEDLAGKTAAAASSHSSKGMGPMGPPRKKGGDEQIAKIVKAAEKIASEEKMGLSAAVVKEQVFANGAAEMAEAIKIDESDGIDTQMEDAKASNTRSRAVTAADHAKRPTDQLPGAGCPSSHRRLPETIPHRAPSHSCAILLLPAFTTHLTNHHRTPKRECAGARGADGALSAMPVPTISFLLGLLVVGYLFTFVVFAILRIVTGVSIQRVGYTGFRRIAFSPRHGIRVNIRGVGLSVHRPTFALPTWCSLVITELVVTVNLQALDDAAKQQNGSFEKANGHAPPRPKTPAEQEQEDEEGRGKLWRKLTETKEKIKRLHRQINWLRLLDLIATAVTLNIEGVGSVGLERMTLSVDTRRQTVDRSRLFQHNKHQPETQRPAEWKSLIRSVLFTPEGREDTEILDYCTVNIHGMLHQQREGLRDASIALKLGRLNVPYDDFEHAMRCADLLRGRYAQPQHDAPTDISLADVVDELDRPGSRDENLVRAVSDSRAFIASVLRGIQEIQFAVGFVGLTKKLDIKSHGNKEVYFNFAMKELGLDLLRLDPKSPAHRMYFSPKDIAHQGLLTGIAIAAGIDDGHDHPERMLYIPMVTATVKTTLPSRTIHYSRVEDPSDRNTNILYANFVCTSPSIDLDPKHLPLVREIMKQRSKRKRRRSPSSAHHHLISQLLPKAHVKLSIQEPVVRISLPPLDKDAADDDFDLLISSVSSVALECESSHATDGQIHYSLNSYYRHSRHHLYYQTATGDRHDLLHSDFVEVQVDLNAFPDVAVNATGRAQTFTIFLTRPDICEGVRQIVKQLRRNVLARPEDKHKPHASFLRHMPPWLQQFKLDGSDFGLELAGIDDQVSQDTRGFGLQLESWTTEYKAQRDEPHQDLHSRRKSVSKTPQKDKDKKEQASPKKKYQSYADGRRLTFHIQNLEGTIVDSIEDSVPESFLTLPRFEIALSTSTDAHGPIFHINSFAKSILTQYSLYTHFAIGVAAMVIKRTFLERTEGRDTKPSLSRHHGLGLSVADPELEDIARREITAVDFKANLVQVKARLPADPPMMLQAYYIEAGRHRWSTPFARSRLTRLYVRAPATKSAWSRLVSVKVLRLDLRDIRRKIGKQSVAEKTIEAAAEAIRISVPHSLVVHDIFDNITNVVKTTKQLQHHFLTGTNEYILTKEPEGPKHVPRVTLRTQILLFDIEDSLFESKLGAIYRAGLLEQKQRSAREEAFNLKAKRINRSQARGSSRLRAQSAHEKQRSRSRNRQTSSAKRSQSTRAEGPSPQNSTRHRNHGRNMRYDADGKCGISDAHNVSINEARKKLDQYNAQSWKNRIDRVRTFQSHAIREIRRLFGVSDDLDDVEQNEPILAWSRRPALMVIAITDFGITVDKPSFPIDEYSRFLHSVGKGMPQDMKYGLLLPMNLHVTMGEARVQLRDYPLPLLHIPTLGNGQSPRMPAMSLRTDFVIAEEFRDIESQRSVNVQVVPPEKMGAGRGGFAIDVRRTISAAKTYSDIKMEINTSNATKISWSTSYQPAIQDAMQVLESFTKPPVDPSDRVGFWDKIRLTFHSRINVAWKGDGDVHLTIKGSRDPYIVTGNGAGLVMVWRSDVSWNIAQDEDPRKFMTVDSGEYILAVPDFNNYARHSESPATDDDGSTSSGSSISKKDAVFKKVVMKLSGKVTWLAGLMFEQDLPEGGRSFKFKPHYDVVLKHPDFAKGPNGLEYDAYRGFRSHHIHMSIAVSAPHDRDWSVTNIKPSNNYNSVHLTPRFFSHFFNWWSMFSGVMSLPVKQGPLWGITEKKSKKFGRHMATIKYNLLLSPLYISHVYKHKDAEEYAGHSVSATGLKMRLDSFMLDLHQRREHFDLKGREGTKGKQTSGMRINQAQLDFIAADLRALSANIEGTSAEDIEKANDDTLASLHGQVPLVDMSKFDIPDNDFAWIDMDDFVELDWILPAEADPETRILPLGYAPRFTYFRQTDHNGTIAGDPSRTSPFGDEPTHFCVVSKKNDPRRVQAELIQRRLDLIKEKQAQNVRAVGEQELKLVRDIKDDKKQTAALEAKLETLRSHTTHLEGKHRFLESVLYELLQRLEHDDPSAVPDLETSEAFFEAHEKTHDNINPRHDPDLSNMDAAPLADYTSDFNNRFIVHNAQIKWNNSLRNIILRYIHQNGQRRGFVYYMSRRAVKFILDVLEERQNSEGVSTPKRQRSRSANYTTNDPESPDADDEATIQDRIDQLLRDGRHYVDAEEPLNETWDSGPGNSGHDDIATEFAPLNTYHFRLIAPQVQLQSEKNAKSAVLVTAKGMQLKVVQIMAKDKIDDDVSGLVQRRFNAAADSVQMFVTSTKTFSTEYLHFYSANRYGVKAGTYWPPWVPMEIMFEFQTNPYGFHRVVHRTSASLRYDKYNQLRLKYNDDISGGDPKSAESAEEAESRMDHVWLEFPHFRAICDSAQYFAMYVIAVDLLLYNEPLEKTRSERLEKIMLASDFSDLTGAPEMVQMLQERIRQLEEIKMHFQVNERFLDRQGWKDRIKLDQDLASCEDELFFMMKAITTSQQHVEERREPHHAGGFMHLHIASKEIAWHLIRDKGESLIELQLKDATFDRTDNYDGSNHNIMEIDRINGFNLLKDAIYPEIISPFTDESKGGRRLRDAKMLRVQWLMLEAIAGIPVVDYFEVDLVPLRLQIERDVARKIFEYIFPGVGGKAFDGGFSPFMVKNMLPSQDEEDENAPDGEDSQSVLGADSTDRVDLISNAAHGPGSLDARLKPTLTLQKQKQKQSKNDGKGLGISNGSAASHGLHGFAIFQHSDKSRTGEGTRSNASRQALSRANLSPMSRSPSERSLSTMHSTAGSQDADDKVDKSKRVAVAQKFHEDHKKKKKDKDKDHDQPSDDLTQMMSRASNYMTLAYVKIPSMVLCLSYKGQGKRNIEDVHDLVFRMPTLEYRNKTWSNLDLAMQLKKDFVRALISHAGAIVGNKFSHHKPNRQQQSRLRELANRSTFMNPNTSQAQMGMLPGPPDWTTSSSETSSLMENSYYDREPTTSGRPSSARPPSSNLTRSLTRSSPSSSRANVRRSEDSDLPRAFGMTTNGSSGYSYNSPPPLPPPPPSAIPRPIPSYPRGSPSAASGSQPDESRNRAASITRHLSGFGERLRQRQSTADKSGSSNQGGRETEVEETEETKRKSKLLLGPQKLLGRLRD</sequence>
<gene>
    <name evidence="13" type="ORF">AC579_4491</name>
</gene>
<dbReference type="SMART" id="SM01214">
    <property type="entry name" value="Fmp27_GFWDK"/>
    <property type="match status" value="1"/>
</dbReference>
<feature type="region of interest" description="Disordered" evidence="10">
    <location>
        <begin position="1126"/>
        <end position="1165"/>
    </location>
</feature>
<dbReference type="InterPro" id="IPR000555">
    <property type="entry name" value="JAMM/MPN+_dom"/>
</dbReference>
<dbReference type="InterPro" id="IPR019415">
    <property type="entry name" value="FMP27_SW_RBG"/>
</dbReference>
<dbReference type="CDD" id="cd08069">
    <property type="entry name" value="MPN_RPN11_CSN5"/>
    <property type="match status" value="1"/>
</dbReference>
<protein>
    <recommendedName>
        <fullName evidence="3">COP9 signalosome complex subunit 5</fullName>
    </recommendedName>
</protein>
<evidence type="ECO:0000256" key="3">
    <source>
        <dbReference type="ARBA" id="ARBA00014880"/>
    </source>
</evidence>
<accession>A0A139I663</accession>
<dbReference type="PROSITE" id="PS50249">
    <property type="entry name" value="MPN"/>
    <property type="match status" value="1"/>
</dbReference>
<evidence type="ECO:0000256" key="6">
    <source>
        <dbReference type="ARBA" id="ARBA00022790"/>
    </source>
</evidence>
<dbReference type="Pfam" id="PF10344">
    <property type="entry name" value="Hobbit"/>
    <property type="match status" value="2"/>
</dbReference>
<feature type="compositionally biased region" description="Polar residues" evidence="10">
    <location>
        <begin position="2447"/>
        <end position="2456"/>
    </location>
</feature>
<evidence type="ECO:0000256" key="2">
    <source>
        <dbReference type="ARBA" id="ARBA00011098"/>
    </source>
</evidence>
<dbReference type="SMART" id="SM00232">
    <property type="entry name" value="JAB_MPN"/>
    <property type="match status" value="1"/>
</dbReference>
<dbReference type="PANTHER" id="PTHR15678">
    <property type="entry name" value="ANTIGEN MLAA-22-RELATED"/>
    <property type="match status" value="1"/>
</dbReference>
<feature type="region of interest" description="Disordered" evidence="10">
    <location>
        <begin position="271"/>
        <end position="296"/>
    </location>
</feature>
<organism evidence="13 14">
    <name type="scientific">Pseudocercospora musae</name>
    <dbReference type="NCBI Taxonomy" id="113226"/>
    <lineage>
        <taxon>Eukaryota</taxon>
        <taxon>Fungi</taxon>
        <taxon>Dikarya</taxon>
        <taxon>Ascomycota</taxon>
        <taxon>Pezizomycotina</taxon>
        <taxon>Dothideomycetes</taxon>
        <taxon>Dothideomycetidae</taxon>
        <taxon>Mycosphaerellales</taxon>
        <taxon>Mycosphaerellaceae</taxon>
        <taxon>Pseudocercospora</taxon>
    </lineage>
</organism>
<dbReference type="STRING" id="113226.A0A139I663"/>
<evidence type="ECO:0000256" key="10">
    <source>
        <dbReference type="SAM" id="MobiDB-lite"/>
    </source>
</evidence>
<dbReference type="PANTHER" id="PTHR15678:SF6">
    <property type="entry name" value="BRIDGE-LIKE LIPID TRANSFER PROTEIN FAMILY MEMBER 2"/>
    <property type="match status" value="1"/>
</dbReference>
<dbReference type="InterPro" id="IPR019441">
    <property type="entry name" value="FMP27/BLTP2/Hobbit_GFWDK_RBG"/>
</dbReference>
<evidence type="ECO:0000256" key="7">
    <source>
        <dbReference type="ARBA" id="ARBA00022801"/>
    </source>
</evidence>
<keyword evidence="5" id="KW-0479">Metal-binding</keyword>
<dbReference type="InterPro" id="IPR019449">
    <property type="entry name" value="FMP27_WPPW_RBG"/>
</dbReference>
<dbReference type="GO" id="GO:0000338">
    <property type="term" value="P:protein deneddylation"/>
    <property type="evidence" value="ECO:0007669"/>
    <property type="project" value="UniProtKB-ARBA"/>
</dbReference>
<feature type="compositionally biased region" description="Low complexity" evidence="10">
    <location>
        <begin position="3271"/>
        <end position="3300"/>
    </location>
</feature>
<dbReference type="EMBL" id="LFZO01000280">
    <property type="protein sequence ID" value="KXT10176.1"/>
    <property type="molecule type" value="Genomic_DNA"/>
</dbReference>
<evidence type="ECO:0000256" key="5">
    <source>
        <dbReference type="ARBA" id="ARBA00022723"/>
    </source>
</evidence>
<keyword evidence="11" id="KW-0812">Transmembrane</keyword>
<keyword evidence="4" id="KW-0645">Protease</keyword>
<dbReference type="GO" id="GO:0006508">
    <property type="term" value="P:proteolysis"/>
    <property type="evidence" value="ECO:0007669"/>
    <property type="project" value="UniProtKB-KW"/>
</dbReference>
<feature type="compositionally biased region" description="Acidic residues" evidence="10">
    <location>
        <begin position="2457"/>
        <end position="2466"/>
    </location>
</feature>
<dbReference type="SMART" id="SM01216">
    <property type="entry name" value="Fmp27_WPPW"/>
    <property type="match status" value="1"/>
</dbReference>